<accession>A0A2T9WKX7</accession>
<evidence type="ECO:0000256" key="5">
    <source>
        <dbReference type="RuleBase" id="RU004187"/>
    </source>
</evidence>
<keyword evidence="4 5" id="KW-0143">Chaperone</keyword>
<evidence type="ECO:0000256" key="3">
    <source>
        <dbReference type="ARBA" id="ARBA00022840"/>
    </source>
</evidence>
<dbReference type="NCBIfam" id="NF041082">
    <property type="entry name" value="thermosome_alpha"/>
    <property type="match status" value="1"/>
</dbReference>
<dbReference type="InterPro" id="IPR002423">
    <property type="entry name" value="Cpn60/GroEL/TCP-1"/>
</dbReference>
<dbReference type="EMBL" id="QEFP02000001">
    <property type="protein sequence ID" value="MCC5446810.1"/>
    <property type="molecule type" value="Genomic_DNA"/>
</dbReference>
<comment type="similarity">
    <text evidence="1 5">Belongs to the TCP-1 chaperonin family.</text>
</comment>
<evidence type="ECO:0000256" key="1">
    <source>
        <dbReference type="ARBA" id="ARBA00008020"/>
    </source>
</evidence>
<dbReference type="EMBL" id="QEFP01000010">
    <property type="protein sequence ID" value="PVU68479.1"/>
    <property type="molecule type" value="Genomic_DNA"/>
</dbReference>
<dbReference type="PROSITE" id="PS00995">
    <property type="entry name" value="TCP1_3"/>
    <property type="match status" value="1"/>
</dbReference>
<dbReference type="GO" id="GO:0140662">
    <property type="term" value="F:ATP-dependent protein folding chaperone"/>
    <property type="evidence" value="ECO:0007669"/>
    <property type="project" value="InterPro"/>
</dbReference>
<dbReference type="Gene3D" id="1.10.560.10">
    <property type="entry name" value="GroEL-like equatorial domain"/>
    <property type="match status" value="1"/>
</dbReference>
<dbReference type="GO" id="GO:0005524">
    <property type="term" value="F:ATP binding"/>
    <property type="evidence" value="ECO:0007669"/>
    <property type="project" value="UniProtKB-KW"/>
</dbReference>
<reference evidence="7" key="4">
    <citation type="submission" date="2021-11" db="EMBL/GenBank/DDBJ databases">
        <authorList>
            <person name="Munson-Mcgee J."/>
            <person name="Field E."/>
            <person name="Bateson M."/>
            <person name="Rooney C."/>
            <person name="Stepanauskas R."/>
            <person name="Young M."/>
        </authorList>
    </citation>
    <scope>NUCLEOTIDE SEQUENCE</scope>
    <source>
        <strain evidence="7">SCGC AB-777_F03</strain>
    </source>
</reference>
<dbReference type="NCBIfam" id="TIGR02339">
    <property type="entry name" value="thermosome_arch"/>
    <property type="match status" value="1"/>
</dbReference>
<dbReference type="NCBIfam" id="NF041083">
    <property type="entry name" value="thermosome_beta"/>
    <property type="match status" value="1"/>
</dbReference>
<dbReference type="PANTHER" id="PTHR11353">
    <property type="entry name" value="CHAPERONIN"/>
    <property type="match status" value="1"/>
</dbReference>
<dbReference type="InterPro" id="IPR027410">
    <property type="entry name" value="TCP-1-like_intermed_sf"/>
</dbReference>
<dbReference type="InterPro" id="IPR053374">
    <property type="entry name" value="TCP-1_chaperonin"/>
</dbReference>
<dbReference type="Gene3D" id="3.30.260.10">
    <property type="entry name" value="TCP-1-like chaperonin intermediate domain"/>
    <property type="match status" value="1"/>
</dbReference>
<evidence type="ECO:0000313" key="8">
    <source>
        <dbReference type="EMBL" id="PVU68479.1"/>
    </source>
</evidence>
<gene>
    <name evidence="7" type="ORF">DDW03_000090</name>
    <name evidence="8" type="ORF">DDW03_02280</name>
</gene>
<organism evidence="8">
    <name type="scientific">Nanobsidianus stetteri</name>
    <dbReference type="NCBI Taxonomy" id="1294122"/>
    <lineage>
        <taxon>Archaea</taxon>
        <taxon>Nanobdellota</taxon>
        <taxon>Candidatus Nanoarchaeia</taxon>
        <taxon>Nanoarchaeales</taxon>
        <taxon>Nanopusillaceae</taxon>
        <taxon>Candidatus Nanobsidianus</taxon>
    </lineage>
</organism>
<evidence type="ECO:0000256" key="4">
    <source>
        <dbReference type="ARBA" id="ARBA00023186"/>
    </source>
</evidence>
<evidence type="ECO:0000256" key="2">
    <source>
        <dbReference type="ARBA" id="ARBA00022741"/>
    </source>
</evidence>
<dbReference type="Pfam" id="PF00118">
    <property type="entry name" value="Cpn60_TCP1"/>
    <property type="match status" value="1"/>
</dbReference>
<dbReference type="InterPro" id="IPR054827">
    <property type="entry name" value="thermosome_alpha"/>
</dbReference>
<reference evidence="8" key="2">
    <citation type="submission" date="2017-05" db="EMBL/GenBank/DDBJ databases">
        <authorList>
            <person name="Song R."/>
            <person name="Chenine A.L."/>
            <person name="Ruprecht R.M."/>
        </authorList>
    </citation>
    <scope>NUCLEOTIDE SEQUENCE</scope>
    <source>
        <strain evidence="8">SCGC AB-777_F03</strain>
    </source>
</reference>
<keyword evidence="3 5" id="KW-0067">ATP-binding</keyword>
<reference evidence="7" key="3">
    <citation type="submission" date="2017-05" db="EMBL/GenBank/DDBJ databases">
        <authorList>
            <person name="Munson-Mcgee J.H."/>
        </authorList>
    </citation>
    <scope>NUCLEOTIDE SEQUENCE</scope>
    <source>
        <strain evidence="7">SCGC AB-777_F03</strain>
    </source>
</reference>
<dbReference type="Gene3D" id="3.50.7.10">
    <property type="entry name" value="GroEL"/>
    <property type="match status" value="1"/>
</dbReference>
<dbReference type="SUPFAM" id="SSF48592">
    <property type="entry name" value="GroEL equatorial domain-like"/>
    <property type="match status" value="1"/>
</dbReference>
<dbReference type="InterPro" id="IPR002194">
    <property type="entry name" value="Chaperonin_TCP-1_CS"/>
</dbReference>
<dbReference type="SUPFAM" id="SSF54849">
    <property type="entry name" value="GroEL-intermediate domain like"/>
    <property type="match status" value="1"/>
</dbReference>
<protein>
    <submittedName>
        <fullName evidence="7">TCP-1/cpn60 chaperonin family protein</fullName>
    </submittedName>
    <submittedName>
        <fullName evidence="8">Thermosome subunit</fullName>
    </submittedName>
</protein>
<dbReference type="GO" id="GO:0051082">
    <property type="term" value="F:unfolded protein binding"/>
    <property type="evidence" value="ECO:0007669"/>
    <property type="project" value="InterPro"/>
</dbReference>
<dbReference type="InterPro" id="IPR012714">
    <property type="entry name" value="Thermosome_arc"/>
</dbReference>
<dbReference type="GO" id="GO:0016887">
    <property type="term" value="F:ATP hydrolysis activity"/>
    <property type="evidence" value="ECO:0007669"/>
    <property type="project" value="InterPro"/>
</dbReference>
<dbReference type="Proteomes" id="UP000245509">
    <property type="component" value="Unassembled WGS sequence"/>
</dbReference>
<dbReference type="RefSeq" id="WP_228615028.1">
    <property type="nucleotide sequence ID" value="NZ_QEFP02000001.1"/>
</dbReference>
<proteinExistence type="inferred from homology"/>
<sequence>MAEEKKGLYPIVLSPEKYARTIGREAMRSNIMAAVLVSEILKTSLGPRGMDKMLVDELGDITVTNDGATILDQMHVEHPAAKLIIEIAKTQDKEVGDGTKRSTVLAGELLKRADELLDKNIHPTVIMEGYSKAAVIAEELVNKLAQKVSMNDEEILIKVAKSALSSKIASLYSDKLAKIVVDAVRKVTDVVELSNGEKKIIVDLDSLKIEKKIGGGVEETSLIDGIVIDKEKIHGEMPKVVSKAKIALIGDAIEIKETETDARINISSPDQLEQFLNKEREMLRKMVEKIREVGANVVFVQKGVDDLAAYYLAKYGILAVRRVKKSDMEKIAKATGGKIVNSIDELSENDLGYAELVEERKVADENMIFITGCRNPKAVTILIRAGSEHVADEIERSINDAIKDVATVIKYGKVIAGGGALEMELAEGIRKEAKKESSKVQMAMLAFADALEAIPAALAENAGMDTIEAMTQLRALHEQGKKWAGIDAIEGKVADMWEKNVIEPANITIQAIKSAVEAAIMILKIDDVIAAVGKSTGGEGSSSKSGEEGEVEE</sequence>
<dbReference type="PROSITE" id="PS00751">
    <property type="entry name" value="TCP1_2"/>
    <property type="match status" value="1"/>
</dbReference>
<dbReference type="SUPFAM" id="SSF52029">
    <property type="entry name" value="GroEL apical domain-like"/>
    <property type="match status" value="1"/>
</dbReference>
<name>A0A2T9WKX7_NANST</name>
<evidence type="ECO:0000256" key="6">
    <source>
        <dbReference type="SAM" id="MobiDB-lite"/>
    </source>
</evidence>
<dbReference type="InterPro" id="IPR027413">
    <property type="entry name" value="GROEL-like_equatorial_sf"/>
</dbReference>
<dbReference type="AlphaFoldDB" id="A0A2T9WKX7"/>
<dbReference type="PROSITE" id="PS00750">
    <property type="entry name" value="TCP1_1"/>
    <property type="match status" value="1"/>
</dbReference>
<keyword evidence="2 5" id="KW-0547">Nucleotide-binding</keyword>
<dbReference type="InterPro" id="IPR017998">
    <property type="entry name" value="Chaperone_TCP-1"/>
</dbReference>
<dbReference type="CDD" id="cd03343">
    <property type="entry name" value="cpn60"/>
    <property type="match status" value="1"/>
</dbReference>
<feature type="region of interest" description="Disordered" evidence="6">
    <location>
        <begin position="534"/>
        <end position="553"/>
    </location>
</feature>
<dbReference type="PRINTS" id="PR00304">
    <property type="entry name" value="TCOMPLEXTCP1"/>
</dbReference>
<comment type="caution">
    <text evidence="8">The sequence shown here is derived from an EMBL/GenBank/DDBJ whole genome shotgun (WGS) entry which is preliminary data.</text>
</comment>
<evidence type="ECO:0000313" key="7">
    <source>
        <dbReference type="EMBL" id="MCC5446810.1"/>
    </source>
</evidence>
<reference evidence="8" key="1">
    <citation type="journal article" date="2015" name="Appl. Environ. Microbiol.">
        <title>Nanoarchaeota, Their Sulfolobales Host, and Nanoarchaeota Virus Distribution across Yellowstone National Park Hot Springs.</title>
        <authorList>
            <person name="Munson-McGee J.H."/>
            <person name="Field E.K."/>
            <person name="Bateson M."/>
            <person name="Rooney C."/>
            <person name="Stepanauskas R."/>
            <person name="Young M.J."/>
        </authorList>
    </citation>
    <scope>NUCLEOTIDE SEQUENCE [LARGE SCALE GENOMIC DNA]</scope>
    <source>
        <strain evidence="8">SCGC AB-777_F03</strain>
    </source>
</reference>
<dbReference type="InterPro" id="IPR027409">
    <property type="entry name" value="GroEL-like_apical_dom_sf"/>
</dbReference>